<evidence type="ECO:0000313" key="1">
    <source>
        <dbReference type="EMBL" id="KAI7982836.1"/>
    </source>
</evidence>
<dbReference type="Proteomes" id="UP001060215">
    <property type="component" value="Chromosome 11"/>
</dbReference>
<protein>
    <submittedName>
        <fullName evidence="1">Uncharacterized protein</fullName>
    </submittedName>
</protein>
<sequence length="229" mass="26022">MGKKEIQIHHPKTRHQRLDSTDVVLLPMALSHTNTTTLTSIPTITIPLTHLHPYTKTRDPPDKDGRRMRKLPNGIPHSEVTQSHSVSHSKERSISSHRLRRLDRGNQNENTTMETDQSGTGKAHDADYGHAIEDNLKIAKGHLGIDDRNLLPNHITTHMDLLIWNCRDAGNKKFKRSLRELVQIHKPDMLVLMKTMVELASMGMFFNQMEFTTSAHVDPIGRSGGIWMI</sequence>
<dbReference type="EMBL" id="CM045768">
    <property type="protein sequence ID" value="KAI7982836.1"/>
    <property type="molecule type" value="Genomic_DNA"/>
</dbReference>
<name>A0ACC0F5V3_9ERIC</name>
<organism evidence="1 2">
    <name type="scientific">Camellia lanceoleosa</name>
    <dbReference type="NCBI Taxonomy" id="1840588"/>
    <lineage>
        <taxon>Eukaryota</taxon>
        <taxon>Viridiplantae</taxon>
        <taxon>Streptophyta</taxon>
        <taxon>Embryophyta</taxon>
        <taxon>Tracheophyta</taxon>
        <taxon>Spermatophyta</taxon>
        <taxon>Magnoliopsida</taxon>
        <taxon>eudicotyledons</taxon>
        <taxon>Gunneridae</taxon>
        <taxon>Pentapetalae</taxon>
        <taxon>asterids</taxon>
        <taxon>Ericales</taxon>
        <taxon>Theaceae</taxon>
        <taxon>Camellia</taxon>
    </lineage>
</organism>
<accession>A0ACC0F5V3</accession>
<reference evidence="1 2" key="1">
    <citation type="journal article" date="2022" name="Plant J.">
        <title>Chromosome-level genome of Camellia lanceoleosa provides a valuable resource for understanding genome evolution and self-incompatibility.</title>
        <authorList>
            <person name="Gong W."/>
            <person name="Xiao S."/>
            <person name="Wang L."/>
            <person name="Liao Z."/>
            <person name="Chang Y."/>
            <person name="Mo W."/>
            <person name="Hu G."/>
            <person name="Li W."/>
            <person name="Zhao G."/>
            <person name="Zhu H."/>
            <person name="Hu X."/>
            <person name="Ji K."/>
            <person name="Xiang X."/>
            <person name="Song Q."/>
            <person name="Yuan D."/>
            <person name="Jin S."/>
            <person name="Zhang L."/>
        </authorList>
    </citation>
    <scope>NUCLEOTIDE SEQUENCE [LARGE SCALE GENOMIC DNA]</scope>
    <source>
        <strain evidence="1">SQ_2022a</strain>
    </source>
</reference>
<comment type="caution">
    <text evidence="1">The sequence shown here is derived from an EMBL/GenBank/DDBJ whole genome shotgun (WGS) entry which is preliminary data.</text>
</comment>
<proteinExistence type="predicted"/>
<gene>
    <name evidence="1" type="ORF">LOK49_LG15G02533</name>
</gene>
<keyword evidence="2" id="KW-1185">Reference proteome</keyword>
<evidence type="ECO:0000313" key="2">
    <source>
        <dbReference type="Proteomes" id="UP001060215"/>
    </source>
</evidence>